<dbReference type="KEGG" id="tprf:A3L09_09805"/>
<dbReference type="OrthoDB" id="98274at2157"/>
<gene>
    <name evidence="3" type="ORF">A3L09_09805</name>
</gene>
<protein>
    <recommendedName>
        <fullName evidence="2">PEGA domain-containing protein</fullName>
    </recommendedName>
</protein>
<accession>A0A2Z2MAV3</accession>
<feature type="domain" description="PEGA" evidence="2">
    <location>
        <begin position="930"/>
        <end position="996"/>
    </location>
</feature>
<dbReference type="Gene3D" id="1.10.390.10">
    <property type="entry name" value="Neutral Protease Domain 2"/>
    <property type="match status" value="1"/>
</dbReference>
<sequence length="1358" mass="152165">MSRRIFILLFLVTILFGSNIPRLGVASSEEGVRYVITIDNTSEVITVEAYFSGVDDPQLTFTLRAADYFERKGVPLTVTLLETDGNVLEGEKYGWTVQPNGNSVYLKYKIEGYTLERIAGVPGDIKHSGVSTTMAIINMEAILAVPYDKRSYQPIDEYLRKPATVEFNIPDNWEIFAPFHVSSSNVIRVNMVYDILRSFIEMGEVSIEYTGEFYGVKTNYVLFKRPNLPRNAPNRPAQMPYLFSDMDRRKEAERLMRDTAHHFHVLSQLLDYVPAEEITITPAASGWIYGGGWWQIDDGFRQDQIAHHVVHEWCPPVITISQSLNGVTWVFCEGPAVYYGFKLAYNYTHDKRFLGKYYALYLMYKRGIQERLSSGNDPLYQPTLSYGYTPLLLWYFDEEIRKQTNNQSSLDTVFRYLVRTPYKDINVDEFITAIKESTGVDFLEFYHNHAIVDFSLPLDAYAEKYRDDFSYLLDFQRKNNEAPDILYYALLEMEAKYGNPDLTPILPHSYLKGDYLVTGPRYLSFIRELANNYPLTESKFVEILNKYTEDRSSDFFEFYTKYGPRPPSIESLNLWITGDYSRLVRKSVYIDTLINRLAQVVPKDSEYYNLLSTANSSYLKGIAFLDTNKFNEAEEEFNESIRALDELYTLDLDNDGARDVSELFLGLSTTSHDSDRDGTPDKDEVAGKFSVDGVGDEWDSHGVAKRLSVTWGSREYVEDARLYRDGAYIYGKIELSKPVYDIERYAIVFRLDFDGDWGTFDDTVFFPLFTEFSFWGTEFNYGGPYYTWGCMNEYEVIHNNTIEFKIPVKTVEEYYDYFSSYIPNVSSSIPASIVFVKLDAYLNTDWGKTAGMDFNLELHPATLSINSDPSGAEVYVDGAYGGATPLTLTLDPGTYQIKLSKEDYEDYTTTVTLEPGENRTLSVNLTPAFGYLTVYSSPPGADVYVDGAFVGATPLEDYKLSTGQHELKLVKQGYADYIKTITINPGQTTVINAELSANPATLTITSNPPGAKVYINGTYLGVTPLTLTLDPGTYQIKLSKEDYREYTITVTLGPGKNRTINTDLQPLFGYLTITSSPPNAGVYVNGSYVGKTPLTGYKLPTGEHTINVRKDGYYDYLTTVTIEAGSTTAINVTLTPRPVTFAINSDPSGAKVYVNGTYKGATPLNITLNPGTYRVELSTEDYEDYIITITLNPGENKTISPKLSPLFGYLSIPSPEGAKVYVDGSPIGTTPITGYKISKGEHELKIVKEGYEEYSANITITAGKTLSLTPRLKSISTTTTTSKPSSTTTRTTKTPAHTSTATGRTTTTPQTAPSETSSVPMTSSSSESAGTKSSGSICGPGLFLGGAILASMLRKREK</sequence>
<dbReference type="Pfam" id="PF08308">
    <property type="entry name" value="PEGA"/>
    <property type="match status" value="6"/>
</dbReference>
<evidence type="ECO:0000256" key="1">
    <source>
        <dbReference type="SAM" id="MobiDB-lite"/>
    </source>
</evidence>
<dbReference type="Proteomes" id="UP000250179">
    <property type="component" value="Chromosome"/>
</dbReference>
<dbReference type="RefSeq" id="WP_088858783.1">
    <property type="nucleotide sequence ID" value="NZ_CP014862.1"/>
</dbReference>
<proteinExistence type="predicted"/>
<dbReference type="InterPro" id="IPR027268">
    <property type="entry name" value="Peptidase_M4/M1_CTD_sf"/>
</dbReference>
<feature type="domain" description="PEGA" evidence="2">
    <location>
        <begin position="1069"/>
        <end position="1137"/>
    </location>
</feature>
<keyword evidence="4" id="KW-1185">Reference proteome</keyword>
<name>A0A2Z2MAV3_THEPR</name>
<evidence type="ECO:0000313" key="3">
    <source>
        <dbReference type="EMBL" id="ASJ03527.1"/>
    </source>
</evidence>
<dbReference type="InterPro" id="IPR013229">
    <property type="entry name" value="PEGA"/>
</dbReference>
<reference evidence="3 4" key="1">
    <citation type="submission" date="2016-03" db="EMBL/GenBank/DDBJ databases">
        <title>Complete genome sequence of Thermococcus profundus strain DT5432.</title>
        <authorList>
            <person name="Oger P.M."/>
        </authorList>
    </citation>
    <scope>NUCLEOTIDE SEQUENCE [LARGE SCALE GENOMIC DNA]</scope>
    <source>
        <strain evidence="3 4">DT 5432</strain>
    </source>
</reference>
<dbReference type="PANTHER" id="PTHR36194:SF1">
    <property type="entry name" value="S-LAYER-LIKE PROTEIN"/>
    <property type="match status" value="1"/>
</dbReference>
<dbReference type="PANTHER" id="PTHR36194">
    <property type="entry name" value="S-LAYER-LIKE PROTEIN"/>
    <property type="match status" value="1"/>
</dbReference>
<dbReference type="GeneID" id="33320711"/>
<dbReference type="Gene3D" id="2.60.40.1120">
    <property type="entry name" value="Carboxypeptidase-like, regulatory domain"/>
    <property type="match status" value="1"/>
</dbReference>
<feature type="domain" description="PEGA" evidence="2">
    <location>
        <begin position="1001"/>
        <end position="1066"/>
    </location>
</feature>
<feature type="region of interest" description="Disordered" evidence="1">
    <location>
        <begin position="1275"/>
        <end position="1336"/>
    </location>
</feature>
<evidence type="ECO:0000313" key="4">
    <source>
        <dbReference type="Proteomes" id="UP000250179"/>
    </source>
</evidence>
<feature type="domain" description="PEGA" evidence="2">
    <location>
        <begin position="1140"/>
        <end position="1204"/>
    </location>
</feature>
<organism evidence="3 4">
    <name type="scientific">Thermococcus profundus</name>
    <dbReference type="NCBI Taxonomy" id="49899"/>
    <lineage>
        <taxon>Archaea</taxon>
        <taxon>Methanobacteriati</taxon>
        <taxon>Methanobacteriota</taxon>
        <taxon>Thermococci</taxon>
        <taxon>Thermococcales</taxon>
        <taxon>Thermococcaceae</taxon>
        <taxon>Thermococcus</taxon>
    </lineage>
</organism>
<evidence type="ECO:0000259" key="2">
    <source>
        <dbReference type="Pfam" id="PF08308"/>
    </source>
</evidence>
<dbReference type="EMBL" id="CP014862">
    <property type="protein sequence ID" value="ASJ03527.1"/>
    <property type="molecule type" value="Genomic_DNA"/>
</dbReference>
<feature type="compositionally biased region" description="Low complexity" evidence="1">
    <location>
        <begin position="1276"/>
        <end position="1336"/>
    </location>
</feature>
<feature type="domain" description="PEGA" evidence="2">
    <location>
        <begin position="1214"/>
        <end position="1273"/>
    </location>
</feature>
<feature type="domain" description="PEGA" evidence="2">
    <location>
        <begin position="862"/>
        <end position="927"/>
    </location>
</feature>